<feature type="transmembrane region" description="Helical" evidence="1">
    <location>
        <begin position="84"/>
        <end position="103"/>
    </location>
</feature>
<dbReference type="PROSITE" id="PS51832">
    <property type="entry name" value="HD_GYP"/>
    <property type="match status" value="1"/>
</dbReference>
<dbReference type="InterPro" id="IPR000160">
    <property type="entry name" value="GGDEF_dom"/>
</dbReference>
<dbReference type="CDD" id="cd00077">
    <property type="entry name" value="HDc"/>
    <property type="match status" value="1"/>
</dbReference>
<dbReference type="InterPro" id="IPR043128">
    <property type="entry name" value="Rev_trsase/Diguanyl_cyclase"/>
</dbReference>
<evidence type="ECO:0000256" key="1">
    <source>
        <dbReference type="SAM" id="Phobius"/>
    </source>
</evidence>
<sequence length="567" mass="65425">MNDVGNNKRNQINNIVSVVKLSSLLFSSIAIFKCFFSGNNKALDYKNNMSAIHIISTTILIFSLIYCIWVFLTTNKFRGRYNKRIYFIENIVLILLFFVVVLGTGTYASQYKFLFLFMIIITTIQLGMKQGIIIACLASFIILIMDIVCAPNLVVNEYFEQDLILAGVFILTAWPLGFYVKVENEHIEKLESLVNKDGLTDVYNHRFFHDALSKEVIECEEKNEALSMIFIDIDYFKHYNDLYGHQKGDQVLKTMGEILKNNTRKEDIVARYGGEEFAVLLPNTSEQDAINIAEKIRRKIEYTYFEGEENQPNGNLTVSMGISVYPYKAKSDMELIKSADDALYRAKFFNKNRVEAYTSILDELKNDIDEEHIDLVTSIKTLISVINAKDRYTYGHVERVVLYSRLLADKLKLSEEDKKNFIYGAYMHDIGKINISREILNKKMPLAKEEWEILKQHPVNGVEIIKPVSSLQNISDLILHHHERYDGKGYPDKLKGDDIPFLARALTVVDSFDAMTSNRPYNRRKTYEEAIEELKRCSGTQFDSYIAEKFIEVIIENKDSFDDLSLL</sequence>
<dbReference type="GO" id="GO:0005886">
    <property type="term" value="C:plasma membrane"/>
    <property type="evidence" value="ECO:0007669"/>
    <property type="project" value="TreeGrafter"/>
</dbReference>
<keyword evidence="1" id="KW-0472">Membrane</keyword>
<comment type="caution">
    <text evidence="4">The sequence shown here is derived from an EMBL/GenBank/DDBJ whole genome shotgun (WGS) entry which is preliminary data.</text>
</comment>
<evidence type="ECO:0000313" key="5">
    <source>
        <dbReference type="Proteomes" id="UP000480039"/>
    </source>
</evidence>
<dbReference type="Gene3D" id="1.10.3210.10">
    <property type="entry name" value="Hypothetical protein af1432"/>
    <property type="match status" value="1"/>
</dbReference>
<dbReference type="FunFam" id="1.10.3210.10:FF:000048">
    <property type="entry name" value="Diguanylate cyclase"/>
    <property type="match status" value="1"/>
</dbReference>
<dbReference type="SUPFAM" id="SSF109604">
    <property type="entry name" value="HD-domain/PDEase-like"/>
    <property type="match status" value="1"/>
</dbReference>
<feature type="transmembrane region" description="Helical" evidence="1">
    <location>
        <begin position="161"/>
        <end position="180"/>
    </location>
</feature>
<keyword evidence="1" id="KW-0812">Transmembrane</keyword>
<accession>A0A846J4A5</accession>
<dbReference type="FunFam" id="3.30.70.270:FF:000001">
    <property type="entry name" value="Diguanylate cyclase domain protein"/>
    <property type="match status" value="1"/>
</dbReference>
<feature type="domain" description="GGDEF" evidence="2">
    <location>
        <begin position="224"/>
        <end position="359"/>
    </location>
</feature>
<proteinExistence type="predicted"/>
<dbReference type="GO" id="GO:1902201">
    <property type="term" value="P:negative regulation of bacterial-type flagellum-dependent cell motility"/>
    <property type="evidence" value="ECO:0007669"/>
    <property type="project" value="TreeGrafter"/>
</dbReference>
<dbReference type="PANTHER" id="PTHR45138">
    <property type="entry name" value="REGULATORY COMPONENTS OF SENSORY TRANSDUCTION SYSTEM"/>
    <property type="match status" value="1"/>
</dbReference>
<dbReference type="CDD" id="cd01949">
    <property type="entry name" value="GGDEF"/>
    <property type="match status" value="1"/>
</dbReference>
<feature type="transmembrane region" description="Helical" evidence="1">
    <location>
        <begin position="133"/>
        <end position="155"/>
    </location>
</feature>
<gene>
    <name evidence="4" type="ORF">FC871_06475</name>
</gene>
<keyword evidence="1" id="KW-1133">Transmembrane helix</keyword>
<dbReference type="PROSITE" id="PS50887">
    <property type="entry name" value="GGDEF"/>
    <property type="match status" value="1"/>
</dbReference>
<dbReference type="PANTHER" id="PTHR45138:SF9">
    <property type="entry name" value="DIGUANYLATE CYCLASE DGCM-RELATED"/>
    <property type="match status" value="1"/>
</dbReference>
<feature type="transmembrane region" description="Helical" evidence="1">
    <location>
        <begin position="12"/>
        <end position="32"/>
    </location>
</feature>
<dbReference type="GO" id="GO:0052621">
    <property type="term" value="F:diguanylate cyclase activity"/>
    <property type="evidence" value="ECO:0007669"/>
    <property type="project" value="TreeGrafter"/>
</dbReference>
<dbReference type="InterPro" id="IPR003607">
    <property type="entry name" value="HD/PDEase_dom"/>
</dbReference>
<dbReference type="Pfam" id="PF13487">
    <property type="entry name" value="HD_5"/>
    <property type="match status" value="1"/>
</dbReference>
<dbReference type="InterPro" id="IPR037522">
    <property type="entry name" value="HD_GYP_dom"/>
</dbReference>
<evidence type="ECO:0000259" key="3">
    <source>
        <dbReference type="PROSITE" id="PS51832"/>
    </source>
</evidence>
<evidence type="ECO:0000259" key="2">
    <source>
        <dbReference type="PROSITE" id="PS50887"/>
    </source>
</evidence>
<reference evidence="4 5" key="1">
    <citation type="submission" date="2019-04" db="EMBL/GenBank/DDBJ databases">
        <title>Genome sequencing of Clostridium botulinum Groups I-IV and Clostridium butyricum.</title>
        <authorList>
            <person name="Brunt J."/>
            <person name="Van Vliet A.H.M."/>
            <person name="Stringer S.C."/>
            <person name="Carter A.T."/>
            <person name="Peck M.W."/>
        </authorList>
    </citation>
    <scope>NUCLEOTIDE SEQUENCE [LARGE SCALE GENOMIC DNA]</scope>
    <source>
        <strain evidence="4 5">Colworth BL30</strain>
    </source>
</reference>
<evidence type="ECO:0000313" key="4">
    <source>
        <dbReference type="EMBL" id="NFJ08132.1"/>
    </source>
</evidence>
<dbReference type="EMBL" id="SWQE01000003">
    <property type="protein sequence ID" value="NFJ08132.1"/>
    <property type="molecule type" value="Genomic_DNA"/>
</dbReference>
<dbReference type="InterPro" id="IPR050469">
    <property type="entry name" value="Diguanylate_Cyclase"/>
</dbReference>
<dbReference type="NCBIfam" id="TIGR00254">
    <property type="entry name" value="GGDEF"/>
    <property type="match status" value="1"/>
</dbReference>
<dbReference type="Pfam" id="PF00990">
    <property type="entry name" value="GGDEF"/>
    <property type="match status" value="1"/>
</dbReference>
<dbReference type="GO" id="GO:0043709">
    <property type="term" value="P:cell adhesion involved in single-species biofilm formation"/>
    <property type="evidence" value="ECO:0007669"/>
    <property type="project" value="TreeGrafter"/>
</dbReference>
<dbReference type="Gene3D" id="3.30.70.270">
    <property type="match status" value="1"/>
</dbReference>
<protein>
    <submittedName>
        <fullName evidence="4">Diguanylate cyclase</fullName>
    </submittedName>
</protein>
<organism evidence="4 5">
    <name type="scientific">Clostridium botulinum</name>
    <dbReference type="NCBI Taxonomy" id="1491"/>
    <lineage>
        <taxon>Bacteria</taxon>
        <taxon>Bacillati</taxon>
        <taxon>Bacillota</taxon>
        <taxon>Clostridia</taxon>
        <taxon>Eubacteriales</taxon>
        <taxon>Clostridiaceae</taxon>
        <taxon>Clostridium</taxon>
    </lineage>
</organism>
<feature type="transmembrane region" description="Helical" evidence="1">
    <location>
        <begin position="52"/>
        <end position="72"/>
    </location>
</feature>
<name>A0A846J4A5_CLOBO</name>
<dbReference type="AlphaFoldDB" id="A0A846J4A5"/>
<dbReference type="Proteomes" id="UP000480039">
    <property type="component" value="Unassembled WGS sequence"/>
</dbReference>
<dbReference type="SUPFAM" id="SSF55073">
    <property type="entry name" value="Nucleotide cyclase"/>
    <property type="match status" value="1"/>
</dbReference>
<dbReference type="SMART" id="SM00267">
    <property type="entry name" value="GGDEF"/>
    <property type="match status" value="1"/>
</dbReference>
<dbReference type="InterPro" id="IPR029787">
    <property type="entry name" value="Nucleotide_cyclase"/>
</dbReference>
<feature type="domain" description="HD-GYP" evidence="3">
    <location>
        <begin position="371"/>
        <end position="566"/>
    </location>
</feature>
<dbReference type="SMART" id="SM00471">
    <property type="entry name" value="HDc"/>
    <property type="match status" value="1"/>
</dbReference>